<dbReference type="EC" id="4.2.1.51" evidence="6"/>
<reference evidence="23 24" key="1">
    <citation type="submission" date="2016-10" db="EMBL/GenBank/DDBJ databases">
        <authorList>
            <person name="de Groot N.N."/>
        </authorList>
    </citation>
    <scope>NUCLEOTIDE SEQUENCE [LARGE SCALE GENOMIC DNA]</scope>
    <source>
        <strain evidence="23 24">KHGC13</strain>
    </source>
</reference>
<dbReference type="PROSITE" id="PS00857">
    <property type="entry name" value="PREPHENATE_DEHYDR_1"/>
    <property type="match status" value="1"/>
</dbReference>
<dbReference type="NCBIfam" id="NF008865">
    <property type="entry name" value="PRK11898.1"/>
    <property type="match status" value="1"/>
</dbReference>
<dbReference type="Pfam" id="PF00800">
    <property type="entry name" value="PDT"/>
    <property type="match status" value="1"/>
</dbReference>
<evidence type="ECO:0000256" key="1">
    <source>
        <dbReference type="ARBA" id="ARBA00000824"/>
    </source>
</evidence>
<dbReference type="GO" id="GO:0004664">
    <property type="term" value="F:prephenate dehydratase activity"/>
    <property type="evidence" value="ECO:0007669"/>
    <property type="project" value="UniProtKB-EC"/>
</dbReference>
<evidence type="ECO:0000256" key="14">
    <source>
        <dbReference type="ARBA" id="ARBA00023239"/>
    </source>
</evidence>
<comment type="catalytic activity">
    <reaction evidence="1">
        <text>chorismate = prephenate</text>
        <dbReference type="Rhea" id="RHEA:13897"/>
        <dbReference type="ChEBI" id="CHEBI:29748"/>
        <dbReference type="ChEBI" id="CHEBI:29934"/>
        <dbReference type="EC" id="5.4.99.5"/>
    </reaction>
</comment>
<dbReference type="InterPro" id="IPR045865">
    <property type="entry name" value="ACT-like_dom_sf"/>
</dbReference>
<dbReference type="SMART" id="SM00830">
    <property type="entry name" value="CM_2"/>
    <property type="match status" value="1"/>
</dbReference>
<evidence type="ECO:0000256" key="19">
    <source>
        <dbReference type="PIRSR" id="PIRSR001500-2"/>
    </source>
</evidence>
<dbReference type="PROSITE" id="PS51171">
    <property type="entry name" value="PREPHENATE_DEHYDR_3"/>
    <property type="match status" value="1"/>
</dbReference>
<evidence type="ECO:0000259" key="21">
    <source>
        <dbReference type="PROSITE" id="PS51171"/>
    </source>
</evidence>
<dbReference type="UniPathway" id="UPA00120">
    <property type="reaction ID" value="UER00203"/>
</dbReference>
<evidence type="ECO:0000313" key="23">
    <source>
        <dbReference type="EMBL" id="SFU44700.1"/>
    </source>
</evidence>
<dbReference type="STRING" id="155865.SAMN05216515_10657"/>
<feature type="domain" description="Prephenate dehydratase" evidence="21">
    <location>
        <begin position="112"/>
        <end position="288"/>
    </location>
</feature>
<dbReference type="InterPro" id="IPR018528">
    <property type="entry name" value="Preph_deHydtase_CS"/>
</dbReference>
<dbReference type="FunFam" id="3.40.190.10:FF:000034">
    <property type="entry name" value="Chorismate mutase/prephenate dehydratase"/>
    <property type="match status" value="1"/>
</dbReference>
<dbReference type="InterPro" id="IPR036263">
    <property type="entry name" value="Chorismate_II_sf"/>
</dbReference>
<dbReference type="InterPro" id="IPR036979">
    <property type="entry name" value="CM_dom_sf"/>
</dbReference>
<dbReference type="AlphaFoldDB" id="A0A1I7G8C1"/>
<comment type="catalytic activity">
    <reaction evidence="18">
        <text>prephenate + H(+) = 3-phenylpyruvate + CO2 + H2O</text>
        <dbReference type="Rhea" id="RHEA:21648"/>
        <dbReference type="ChEBI" id="CHEBI:15377"/>
        <dbReference type="ChEBI" id="CHEBI:15378"/>
        <dbReference type="ChEBI" id="CHEBI:16526"/>
        <dbReference type="ChEBI" id="CHEBI:18005"/>
        <dbReference type="ChEBI" id="CHEBI:29934"/>
        <dbReference type="EC" id="4.2.1.51"/>
    </reaction>
</comment>
<keyword evidence="12" id="KW-0584">Phenylalanine biosynthesis</keyword>
<comment type="pathway">
    <text evidence="5">Metabolic intermediate biosynthesis; prephenate biosynthesis; prephenate from chorismate: step 1/1.</text>
</comment>
<dbReference type="GO" id="GO:0046417">
    <property type="term" value="P:chorismate metabolic process"/>
    <property type="evidence" value="ECO:0007669"/>
    <property type="project" value="InterPro"/>
</dbReference>
<comment type="pathway">
    <text evidence="4">Amino-acid biosynthesis; L-phenylalanine biosynthesis; phenylpyruvate from prephenate: step 1/1.</text>
</comment>
<dbReference type="RefSeq" id="WP_090470559.1">
    <property type="nucleotide sequence ID" value="NZ_FOWF01000006.1"/>
</dbReference>
<keyword evidence="14" id="KW-0456">Lyase</keyword>
<dbReference type="InterPro" id="IPR001086">
    <property type="entry name" value="Preph_deHydtase"/>
</dbReference>
<dbReference type="UniPathway" id="UPA00121">
    <property type="reaction ID" value="UER00345"/>
</dbReference>
<dbReference type="Gene3D" id="1.20.59.10">
    <property type="entry name" value="Chorismate mutase"/>
    <property type="match status" value="1"/>
</dbReference>
<feature type="site" description="Essential for prephenate dehydratase activity" evidence="19">
    <location>
        <position position="281"/>
    </location>
</feature>
<evidence type="ECO:0000256" key="6">
    <source>
        <dbReference type="ARBA" id="ARBA00013147"/>
    </source>
</evidence>
<feature type="domain" description="Chorismate mutase" evidence="20">
    <location>
        <begin position="1"/>
        <end position="86"/>
    </location>
</feature>
<dbReference type="Gene3D" id="3.40.190.10">
    <property type="entry name" value="Periplasmic binding protein-like II"/>
    <property type="match status" value="2"/>
</dbReference>
<dbReference type="GO" id="GO:0005737">
    <property type="term" value="C:cytoplasm"/>
    <property type="evidence" value="ECO:0007669"/>
    <property type="project" value="UniProtKB-SubCell"/>
</dbReference>
<keyword evidence="9" id="KW-0963">Cytoplasm</keyword>
<dbReference type="PANTHER" id="PTHR21022">
    <property type="entry name" value="PREPHENATE DEHYDRATASE P PROTEIN"/>
    <property type="match status" value="1"/>
</dbReference>
<dbReference type="SUPFAM" id="SSF48600">
    <property type="entry name" value="Chorismate mutase II"/>
    <property type="match status" value="1"/>
</dbReference>
<dbReference type="Proteomes" id="UP000198817">
    <property type="component" value="Unassembled WGS sequence"/>
</dbReference>
<dbReference type="PIRSF" id="PIRSF001500">
    <property type="entry name" value="Chor_mut_pdt_Ppr"/>
    <property type="match status" value="1"/>
</dbReference>
<dbReference type="SUPFAM" id="SSF55021">
    <property type="entry name" value="ACT-like"/>
    <property type="match status" value="1"/>
</dbReference>
<dbReference type="PROSITE" id="PS51671">
    <property type="entry name" value="ACT"/>
    <property type="match status" value="1"/>
</dbReference>
<name>A0A1I7G8C1_9FIRM</name>
<dbReference type="CDD" id="cd13631">
    <property type="entry name" value="PBP2_Ct-PDT_like"/>
    <property type="match status" value="1"/>
</dbReference>
<dbReference type="PANTHER" id="PTHR21022:SF19">
    <property type="entry name" value="PREPHENATE DEHYDRATASE-RELATED"/>
    <property type="match status" value="1"/>
</dbReference>
<feature type="domain" description="ACT" evidence="22">
    <location>
        <begin position="300"/>
        <end position="377"/>
    </location>
</feature>
<keyword evidence="24" id="KW-1185">Reference proteome</keyword>
<evidence type="ECO:0000313" key="24">
    <source>
        <dbReference type="Proteomes" id="UP000198817"/>
    </source>
</evidence>
<evidence type="ECO:0000256" key="18">
    <source>
        <dbReference type="ARBA" id="ARBA00047848"/>
    </source>
</evidence>
<dbReference type="OrthoDB" id="9802281at2"/>
<keyword evidence="13" id="KW-0413">Isomerase</keyword>
<evidence type="ECO:0000256" key="4">
    <source>
        <dbReference type="ARBA" id="ARBA00004741"/>
    </source>
</evidence>
<evidence type="ECO:0000256" key="11">
    <source>
        <dbReference type="ARBA" id="ARBA00023141"/>
    </source>
</evidence>
<evidence type="ECO:0000259" key="20">
    <source>
        <dbReference type="PROSITE" id="PS51168"/>
    </source>
</evidence>
<dbReference type="GO" id="GO:0009094">
    <property type="term" value="P:L-phenylalanine biosynthetic process"/>
    <property type="evidence" value="ECO:0007669"/>
    <property type="project" value="UniProtKB-UniPathway"/>
</dbReference>
<keyword evidence="10" id="KW-0028">Amino-acid biosynthesis</keyword>
<keyword evidence="11" id="KW-0057">Aromatic amino acid biosynthesis</keyword>
<dbReference type="InterPro" id="IPR008242">
    <property type="entry name" value="Chor_mutase/pphenate_deHydtase"/>
</dbReference>
<comment type="subcellular location">
    <subcellularLocation>
        <location evidence="3">Cytoplasm</location>
    </subcellularLocation>
</comment>
<evidence type="ECO:0000256" key="15">
    <source>
        <dbReference type="ARBA" id="ARBA00023268"/>
    </source>
</evidence>
<evidence type="ECO:0000256" key="16">
    <source>
        <dbReference type="ARBA" id="ARBA00031175"/>
    </source>
</evidence>
<evidence type="ECO:0000256" key="17">
    <source>
        <dbReference type="ARBA" id="ARBA00031520"/>
    </source>
</evidence>
<evidence type="ECO:0000256" key="2">
    <source>
        <dbReference type="ARBA" id="ARBA00002364"/>
    </source>
</evidence>
<sequence>MDLKDYREQIDRIDRTLLENLQERMRVAEGIAKYKLEHGMRVFDPVRERQKIEKLLWDSDEDLAYYNKILFTTIMEMSKDHQHKFLHEETETVHRIRDALRYSPKVFPRRAKVACQGVEGAYSQQACDRFFSMPQISYQKNFRGVFQAIQKGECDYGVLPIENSTAGSVNAVYDLMMEYHFNIVRSVRVKINHSLLAKPGTRKENIREVFSHPQAIAQCEEYLKKFPGAVVTEVENTAVAAKKVAESDRPDVAAIGSEINGELYGLRTLESEIQDNGNNYTRFICISRELEIYPGADRTSIMLVVGHTPGCLYQVLSHFNAMGINLLKLESRPIPSSNFEFMFYFDIEEPVYADEFPRLMNQLEQMSVDFRYLGSYSELA</sequence>
<evidence type="ECO:0000259" key="22">
    <source>
        <dbReference type="PROSITE" id="PS51671"/>
    </source>
</evidence>
<dbReference type="SUPFAM" id="SSF53850">
    <property type="entry name" value="Periplasmic binding protein-like II"/>
    <property type="match status" value="1"/>
</dbReference>
<protein>
    <recommendedName>
        <fullName evidence="7">Bifunctional chorismate mutase/prephenate dehydratase</fullName>
        <ecNumber evidence="6">4.2.1.51</ecNumber>
    </recommendedName>
    <alternativeName>
        <fullName evidence="17">Chorismate mutase-prephenate dehydratase</fullName>
    </alternativeName>
    <alternativeName>
        <fullName evidence="8">Prephenate dehydratase</fullName>
    </alternativeName>
    <alternativeName>
        <fullName evidence="16">p-protein</fullName>
    </alternativeName>
</protein>
<dbReference type="InterPro" id="IPR002701">
    <property type="entry name" value="CM_II_prokaryot"/>
</dbReference>
<evidence type="ECO:0000256" key="9">
    <source>
        <dbReference type="ARBA" id="ARBA00022490"/>
    </source>
</evidence>
<accession>A0A1I7G8C1</accession>
<evidence type="ECO:0000256" key="3">
    <source>
        <dbReference type="ARBA" id="ARBA00004496"/>
    </source>
</evidence>
<evidence type="ECO:0000256" key="8">
    <source>
        <dbReference type="ARBA" id="ARBA00021872"/>
    </source>
</evidence>
<evidence type="ECO:0000256" key="12">
    <source>
        <dbReference type="ARBA" id="ARBA00023222"/>
    </source>
</evidence>
<keyword evidence="15" id="KW-0511">Multifunctional enzyme</keyword>
<evidence type="ECO:0000256" key="13">
    <source>
        <dbReference type="ARBA" id="ARBA00023235"/>
    </source>
</evidence>
<dbReference type="CDD" id="cd04905">
    <property type="entry name" value="ACT_CM-PDT"/>
    <property type="match status" value="1"/>
</dbReference>
<organism evidence="23 24">
    <name type="scientific">Eubacterium pyruvativorans</name>
    <dbReference type="NCBI Taxonomy" id="155865"/>
    <lineage>
        <taxon>Bacteria</taxon>
        <taxon>Bacillati</taxon>
        <taxon>Bacillota</taxon>
        <taxon>Clostridia</taxon>
        <taxon>Eubacteriales</taxon>
        <taxon>Eubacteriaceae</taxon>
        <taxon>Eubacterium</taxon>
    </lineage>
</organism>
<evidence type="ECO:0000256" key="10">
    <source>
        <dbReference type="ARBA" id="ARBA00022605"/>
    </source>
</evidence>
<dbReference type="Gene3D" id="3.30.70.260">
    <property type="match status" value="1"/>
</dbReference>
<dbReference type="Pfam" id="PF01817">
    <property type="entry name" value="CM_2"/>
    <property type="match status" value="1"/>
</dbReference>
<comment type="function">
    <text evidence="2">Catalyzes the Claisen rearrangement of chorismate to prephenate and the decarboxylation/dehydration of prephenate to phenylpyruvate.</text>
</comment>
<gene>
    <name evidence="23" type="ORF">SAMN05216508_10556</name>
</gene>
<dbReference type="GO" id="GO:0004106">
    <property type="term" value="F:chorismate mutase activity"/>
    <property type="evidence" value="ECO:0007669"/>
    <property type="project" value="UniProtKB-EC"/>
</dbReference>
<dbReference type="InterPro" id="IPR002912">
    <property type="entry name" value="ACT_dom"/>
</dbReference>
<evidence type="ECO:0000256" key="7">
    <source>
        <dbReference type="ARBA" id="ARBA00014401"/>
    </source>
</evidence>
<evidence type="ECO:0000256" key="5">
    <source>
        <dbReference type="ARBA" id="ARBA00004817"/>
    </source>
</evidence>
<dbReference type="PROSITE" id="PS51168">
    <property type="entry name" value="CHORISMATE_MUT_2"/>
    <property type="match status" value="1"/>
</dbReference>
<proteinExistence type="predicted"/>
<dbReference type="EMBL" id="FPBT01000005">
    <property type="protein sequence ID" value="SFU44700.1"/>
    <property type="molecule type" value="Genomic_DNA"/>
</dbReference>